<accession>A0A239UDL8</accession>
<reference evidence="1 2" key="1">
    <citation type="submission" date="2019-07" db="EMBL/GenBank/DDBJ databases">
        <title>Whole genome shotgun sequence of Staphylococcus piscifermentans NBRC 109625.</title>
        <authorList>
            <person name="Hosoyama A."/>
            <person name="Uohara A."/>
            <person name="Ohji S."/>
            <person name="Ichikawa N."/>
        </authorList>
    </citation>
    <scope>NUCLEOTIDE SEQUENCE [LARGE SCALE GENOMIC DNA]</scope>
    <source>
        <strain evidence="1 2">NBRC 109625</strain>
    </source>
</reference>
<comment type="caution">
    <text evidence="1">The sequence shown here is derived from an EMBL/GenBank/DDBJ whole genome shotgun (WGS) entry which is preliminary data.</text>
</comment>
<name>A0A239UDL8_9STAP</name>
<dbReference type="AlphaFoldDB" id="A0A239UDL8"/>
<dbReference type="EMBL" id="BKAR01000003">
    <property type="protein sequence ID" value="GEP83799.1"/>
    <property type="molecule type" value="Genomic_DNA"/>
</dbReference>
<dbReference type="RefSeq" id="WP_095106567.1">
    <property type="nucleotide sequence ID" value="NZ_BKAR01000003.1"/>
</dbReference>
<evidence type="ECO:0000313" key="1">
    <source>
        <dbReference type="EMBL" id="GEP83799.1"/>
    </source>
</evidence>
<sequence length="194" mass="22466">MLVYIIINISIILLAIGVDMWLHTPRQLRLSTLLVALAINSVVDIYIIGKYDFISYSLVAFMIIWAGLALLADWKLRPIVFETQKFVAFIVFTLMSISFFIIFNTSEDSYYMSIPYLSPAFFLIGASLLFLSTFQNSDEKGKHQSSKKIRNQLTIGTILIVLSFMIMTLLTPFWYIFVIIYLILILFLLWIKMF</sequence>
<evidence type="ECO:0000313" key="2">
    <source>
        <dbReference type="Proteomes" id="UP000321736"/>
    </source>
</evidence>
<dbReference type="Proteomes" id="UP000321736">
    <property type="component" value="Unassembled WGS sequence"/>
</dbReference>
<organism evidence="1 2">
    <name type="scientific">Staphylococcus piscifermentans</name>
    <dbReference type="NCBI Taxonomy" id="70258"/>
    <lineage>
        <taxon>Bacteria</taxon>
        <taxon>Bacillati</taxon>
        <taxon>Bacillota</taxon>
        <taxon>Bacilli</taxon>
        <taxon>Bacillales</taxon>
        <taxon>Staphylococcaceae</taxon>
        <taxon>Staphylococcus</taxon>
    </lineage>
</organism>
<proteinExistence type="predicted"/>
<dbReference type="OrthoDB" id="2409283at2"/>
<keyword evidence="2" id="KW-1185">Reference proteome</keyword>
<protein>
    <submittedName>
        <fullName evidence="1">Uncharacterized protein</fullName>
    </submittedName>
</protein>
<gene>
    <name evidence="1" type="ORF">SPI02_03840</name>
</gene>